<name>A0A6J5MDQ4_9CAUD</name>
<organism evidence="1">
    <name type="scientific">uncultured Caudovirales phage</name>
    <dbReference type="NCBI Taxonomy" id="2100421"/>
    <lineage>
        <taxon>Viruses</taxon>
        <taxon>Duplodnaviria</taxon>
        <taxon>Heunggongvirae</taxon>
        <taxon>Uroviricota</taxon>
        <taxon>Caudoviricetes</taxon>
        <taxon>Peduoviridae</taxon>
        <taxon>Maltschvirus</taxon>
        <taxon>Maltschvirus maltsch</taxon>
    </lineage>
</organism>
<gene>
    <name evidence="1" type="ORF">UFOVP455_70</name>
</gene>
<sequence>MRLFANEKRTELLKIKVKPSVLKKAVEAWYSCYPNSEEPNFDDMFQEMILEVAKSKNLISVNDLPEEFRNLIAENTSVPTVVTNLQNSDIVEDESLYSVNSLLKG</sequence>
<evidence type="ECO:0000313" key="1">
    <source>
        <dbReference type="EMBL" id="CAB4144798.1"/>
    </source>
</evidence>
<proteinExistence type="predicted"/>
<accession>A0A6J5MDQ4</accession>
<reference evidence="1" key="1">
    <citation type="submission" date="2020-04" db="EMBL/GenBank/DDBJ databases">
        <authorList>
            <person name="Chiriac C."/>
            <person name="Salcher M."/>
            <person name="Ghai R."/>
            <person name="Kavagutti S V."/>
        </authorList>
    </citation>
    <scope>NUCLEOTIDE SEQUENCE</scope>
</reference>
<protein>
    <submittedName>
        <fullName evidence="1">Uncharacterized protein</fullName>
    </submittedName>
</protein>
<dbReference type="EMBL" id="LR796427">
    <property type="protein sequence ID" value="CAB4144798.1"/>
    <property type="molecule type" value="Genomic_DNA"/>
</dbReference>